<dbReference type="EMBL" id="PGEM01000081">
    <property type="protein sequence ID" value="PPJ63114.1"/>
    <property type="molecule type" value="Genomic_DNA"/>
</dbReference>
<name>A0A2S6CTL5_9CYAN</name>
<keyword evidence="2" id="KW-1185">Reference proteome</keyword>
<organism evidence="1 2">
    <name type="scientific">Cuspidothrix issatschenkoi CHARLIE-1</name>
    <dbReference type="NCBI Taxonomy" id="2052836"/>
    <lineage>
        <taxon>Bacteria</taxon>
        <taxon>Bacillati</taxon>
        <taxon>Cyanobacteriota</taxon>
        <taxon>Cyanophyceae</taxon>
        <taxon>Nostocales</taxon>
        <taxon>Aphanizomenonaceae</taxon>
        <taxon>Cuspidothrix</taxon>
    </lineage>
</organism>
<comment type="caution">
    <text evidence="1">The sequence shown here is derived from an EMBL/GenBank/DDBJ whole genome shotgun (WGS) entry which is preliminary data.</text>
</comment>
<dbReference type="AlphaFoldDB" id="A0A2S6CTL5"/>
<dbReference type="RefSeq" id="WP_104388077.1">
    <property type="nucleotide sequence ID" value="NZ_PGEM01000081.1"/>
</dbReference>
<reference evidence="1 2" key="1">
    <citation type="submission" date="2018-02" db="EMBL/GenBank/DDBJ databases">
        <title>Discovery of a pederin family compound in a non-symbiotic bloom-forming cyanobacterium.</title>
        <authorList>
            <person name="Kust A."/>
            <person name="Mares J."/>
            <person name="Jokela J."/>
            <person name="Urajova P."/>
            <person name="Hajek J."/>
            <person name="Saurav K."/>
            <person name="Voracova K."/>
            <person name="Fewer D.P."/>
            <person name="Haapaniemi E."/>
            <person name="Permi P."/>
            <person name="Rehakova K."/>
            <person name="Sivonen K."/>
            <person name="Hrouzek P."/>
        </authorList>
    </citation>
    <scope>NUCLEOTIDE SEQUENCE [LARGE SCALE GENOMIC DNA]</scope>
    <source>
        <strain evidence="1 2">CHARLIE-1</strain>
    </source>
</reference>
<sequence>MSDWRTRKGANLEKPSFDDECRIPVSLDRGVSSCELVLNGLTQNISLGGVIHELPLLALCFRFTINETKSHNWDVWDEVSGIVGKN</sequence>
<accession>A0A2S6CTL5</accession>
<protein>
    <submittedName>
        <fullName evidence="1">Uncharacterized protein</fullName>
    </submittedName>
</protein>
<gene>
    <name evidence="1" type="ORF">CUN59_12080</name>
</gene>
<evidence type="ECO:0000313" key="1">
    <source>
        <dbReference type="EMBL" id="PPJ63114.1"/>
    </source>
</evidence>
<dbReference type="Proteomes" id="UP000239589">
    <property type="component" value="Unassembled WGS sequence"/>
</dbReference>
<proteinExistence type="predicted"/>
<evidence type="ECO:0000313" key="2">
    <source>
        <dbReference type="Proteomes" id="UP000239589"/>
    </source>
</evidence>